<name>A0A151Y1C5_9GAMM</name>
<dbReference type="RefSeq" id="WP_067669300.1">
    <property type="nucleotide sequence ID" value="NZ_CBCSIK010000004.1"/>
</dbReference>
<dbReference type="OrthoDB" id="6689985at2"/>
<proteinExistence type="predicted"/>
<accession>A0A151Y1C5</accession>
<protein>
    <submittedName>
        <fullName evidence="1">Uncharacterized protein</fullName>
    </submittedName>
</protein>
<evidence type="ECO:0000313" key="1">
    <source>
        <dbReference type="EMBL" id="KYQ71807.1"/>
    </source>
</evidence>
<comment type="caution">
    <text evidence="1">The sequence shown here is derived from an EMBL/GenBank/DDBJ whole genome shotgun (WGS) entry which is preliminary data.</text>
</comment>
<keyword evidence="2" id="KW-1185">Reference proteome</keyword>
<evidence type="ECO:0000313" key="2">
    <source>
        <dbReference type="Proteomes" id="UP000076276"/>
    </source>
</evidence>
<gene>
    <name evidence="1" type="ORF">AZH43_13355</name>
</gene>
<dbReference type="EMBL" id="LUAW01000022">
    <property type="protein sequence ID" value="KYQ71807.1"/>
    <property type="molecule type" value="Genomic_DNA"/>
</dbReference>
<reference evidence="1 2" key="1">
    <citation type="submission" date="2016-03" db="EMBL/GenBank/DDBJ databases">
        <title>Acinetobacter genomospecies 28 strain ANC 4149.</title>
        <authorList>
            <person name="Radolfova-Krizova L."/>
            <person name="Nemec A."/>
        </authorList>
    </citation>
    <scope>NUCLEOTIDE SEQUENCE [LARGE SCALE GENOMIC DNA]</scope>
    <source>
        <strain evidence="1 2">ANC 4149</strain>
    </source>
</reference>
<dbReference type="AlphaFoldDB" id="A0A151Y1C5"/>
<dbReference type="Proteomes" id="UP000076276">
    <property type="component" value="Unassembled WGS sequence"/>
</dbReference>
<organism evidence="1 2">
    <name type="scientific">Acinetobacter pragensis</name>
    <dbReference type="NCBI Taxonomy" id="1806892"/>
    <lineage>
        <taxon>Bacteria</taxon>
        <taxon>Pseudomonadati</taxon>
        <taxon>Pseudomonadota</taxon>
        <taxon>Gammaproteobacteria</taxon>
        <taxon>Moraxellales</taxon>
        <taxon>Moraxellaceae</taxon>
        <taxon>Acinetobacter</taxon>
    </lineage>
</organism>
<sequence>MKIKNYRPSKGFMWTLLIIILMAWIVPKCIPLTKKKQDSLIRSNIERQRLRLAQEFDIVKPEERARLPKFDSRKYALEKRNGRFWLIPRQYYGDTGFNINWPDTVNEILGKKWKNEFGYGTFFKISMYSPQYYYGDLNTFNHESCSAKTGRFKWNGILIRIYNAHFVYVTNEQYLDICLTALKILNEEIKEIKEIKELKEN</sequence>